<evidence type="ECO:0000256" key="7">
    <source>
        <dbReference type="SAM" id="MobiDB-lite"/>
    </source>
</evidence>
<accession>A0AAN8QHE0</accession>
<reference evidence="8 9" key="1">
    <citation type="submission" date="2021-04" db="EMBL/GenBank/DDBJ databases">
        <authorList>
            <person name="De Guttry C."/>
            <person name="Zahm M."/>
            <person name="Klopp C."/>
            <person name="Cabau C."/>
            <person name="Louis A."/>
            <person name="Berthelot C."/>
            <person name="Parey E."/>
            <person name="Roest Crollius H."/>
            <person name="Montfort J."/>
            <person name="Robinson-Rechavi M."/>
            <person name="Bucao C."/>
            <person name="Bouchez O."/>
            <person name="Gislard M."/>
            <person name="Lluch J."/>
            <person name="Milhes M."/>
            <person name="Lampietro C."/>
            <person name="Lopez Roques C."/>
            <person name="Donnadieu C."/>
            <person name="Braasch I."/>
            <person name="Desvignes T."/>
            <person name="Postlethwait J."/>
            <person name="Bobe J."/>
            <person name="Wedekind C."/>
            <person name="Guiguen Y."/>
        </authorList>
    </citation>
    <scope>NUCLEOTIDE SEQUENCE [LARGE SCALE GENOMIC DNA]</scope>
    <source>
        <strain evidence="8">Cs_M1</strain>
        <tissue evidence="8">Blood</tissue>
    </source>
</reference>
<evidence type="ECO:0000313" key="9">
    <source>
        <dbReference type="Proteomes" id="UP001356427"/>
    </source>
</evidence>
<evidence type="ECO:0000256" key="5">
    <source>
        <dbReference type="ARBA" id="ARBA00023136"/>
    </source>
</evidence>
<dbReference type="CDD" id="cd06662">
    <property type="entry name" value="SURF1"/>
    <property type="match status" value="1"/>
</dbReference>
<dbReference type="InterPro" id="IPR045214">
    <property type="entry name" value="Surf1/Surf4"/>
</dbReference>
<dbReference type="Pfam" id="PF02104">
    <property type="entry name" value="SURF1"/>
    <property type="match status" value="1"/>
</dbReference>
<comment type="function">
    <text evidence="6">Probably involved in the biogenesis of the COX complex.</text>
</comment>
<evidence type="ECO:0000256" key="3">
    <source>
        <dbReference type="ARBA" id="ARBA00022692"/>
    </source>
</evidence>
<dbReference type="EMBL" id="JAGTTL010000022">
    <property type="protein sequence ID" value="KAK6305000.1"/>
    <property type="molecule type" value="Genomic_DNA"/>
</dbReference>
<feature type="region of interest" description="Disordered" evidence="7">
    <location>
        <begin position="74"/>
        <end position="97"/>
    </location>
</feature>
<evidence type="ECO:0000313" key="8">
    <source>
        <dbReference type="EMBL" id="KAK6305000.1"/>
    </source>
</evidence>
<dbReference type="AlphaFoldDB" id="A0AAN8QHE0"/>
<evidence type="ECO:0000256" key="1">
    <source>
        <dbReference type="ARBA" id="ARBA00004370"/>
    </source>
</evidence>
<keyword evidence="6" id="KW-0999">Mitochondrion inner membrane</keyword>
<keyword evidence="6" id="KW-0496">Mitochondrion</keyword>
<dbReference type="PROSITE" id="PS50895">
    <property type="entry name" value="SURF1"/>
    <property type="match status" value="1"/>
</dbReference>
<keyword evidence="5" id="KW-0472">Membrane</keyword>
<evidence type="ECO:0000256" key="4">
    <source>
        <dbReference type="ARBA" id="ARBA00022989"/>
    </source>
</evidence>
<keyword evidence="3" id="KW-0812">Transmembrane</keyword>
<comment type="similarity">
    <text evidence="2 6">Belongs to the SURF1 family.</text>
</comment>
<comment type="caution">
    <text evidence="8">The sequence shown here is derived from an EMBL/GenBank/DDBJ whole genome shotgun (WGS) entry which is preliminary data.</text>
</comment>
<comment type="subcellular location">
    <subcellularLocation>
        <location evidence="1">Membrane</location>
    </subcellularLocation>
    <subcellularLocation>
        <location evidence="6">Mitochondrion inner membrane</location>
        <topology evidence="6">Multi-pass membrane protein</topology>
    </subcellularLocation>
</comment>
<sequence>MFLLLIPATTLGLGTWQVKRQEWKMQLIAELRSFTSAEPISLPIDPLELNDLQYRRVKVRGRYDHSKEMYILPRSPVDPEKEAREVGQLSSSGETGANVVTPFYCTDLGITILVNRGYVPRKKIKPETRMKGQVDDEAD</sequence>
<proteinExistence type="inferred from homology"/>
<protein>
    <recommendedName>
        <fullName evidence="6">SURF1-like protein</fullName>
    </recommendedName>
</protein>
<dbReference type="InterPro" id="IPR002994">
    <property type="entry name" value="Surf1/Shy1"/>
</dbReference>
<dbReference type="Proteomes" id="UP001356427">
    <property type="component" value="Unassembled WGS sequence"/>
</dbReference>
<dbReference type="PANTHER" id="PTHR23427:SF2">
    <property type="entry name" value="SURFEIT LOCUS PROTEIN 1"/>
    <property type="match status" value="1"/>
</dbReference>
<dbReference type="PANTHER" id="PTHR23427">
    <property type="entry name" value="SURFEIT LOCUS PROTEIN"/>
    <property type="match status" value="1"/>
</dbReference>
<evidence type="ECO:0000256" key="2">
    <source>
        <dbReference type="ARBA" id="ARBA00007165"/>
    </source>
</evidence>
<dbReference type="GO" id="GO:0033617">
    <property type="term" value="P:mitochondrial respiratory chain complex IV assembly"/>
    <property type="evidence" value="ECO:0007669"/>
    <property type="project" value="TreeGrafter"/>
</dbReference>
<gene>
    <name evidence="8" type="ORF">J4Q44_G00237800</name>
</gene>
<keyword evidence="9" id="KW-1185">Reference proteome</keyword>
<organism evidence="8 9">
    <name type="scientific">Coregonus suidteri</name>
    <dbReference type="NCBI Taxonomy" id="861788"/>
    <lineage>
        <taxon>Eukaryota</taxon>
        <taxon>Metazoa</taxon>
        <taxon>Chordata</taxon>
        <taxon>Craniata</taxon>
        <taxon>Vertebrata</taxon>
        <taxon>Euteleostomi</taxon>
        <taxon>Actinopterygii</taxon>
        <taxon>Neopterygii</taxon>
        <taxon>Teleostei</taxon>
        <taxon>Protacanthopterygii</taxon>
        <taxon>Salmoniformes</taxon>
        <taxon>Salmonidae</taxon>
        <taxon>Coregoninae</taxon>
        <taxon>Coregonus</taxon>
    </lineage>
</organism>
<dbReference type="GO" id="GO:0005743">
    <property type="term" value="C:mitochondrial inner membrane"/>
    <property type="evidence" value="ECO:0007669"/>
    <property type="project" value="UniProtKB-SubCell"/>
</dbReference>
<keyword evidence="4" id="KW-1133">Transmembrane helix</keyword>
<evidence type="ECO:0000256" key="6">
    <source>
        <dbReference type="RuleBase" id="RU363076"/>
    </source>
</evidence>
<name>A0AAN8QHE0_9TELE</name>